<dbReference type="Pfam" id="PF00425">
    <property type="entry name" value="Chorismate_bind"/>
    <property type="match status" value="1"/>
</dbReference>
<evidence type="ECO:0000256" key="10">
    <source>
        <dbReference type="ARBA" id="ARBA00022842"/>
    </source>
</evidence>
<keyword evidence="12 15" id="KW-0456">Lyase</keyword>
<comment type="pathway">
    <text evidence="2 15">Amino-acid biosynthesis; L-tryptophan biosynthesis; L-tryptophan from chorismate: step 1/5.</text>
</comment>
<evidence type="ECO:0000259" key="16">
    <source>
        <dbReference type="Pfam" id="PF00425"/>
    </source>
</evidence>
<reference evidence="18" key="1">
    <citation type="journal article" date="2014" name="Gene">
        <title>Genome-guided analysis of transformation efficiency and carbon dioxide assimilation by Moorella thermoacetica Y72.</title>
        <authorList>
            <person name="Tsukahara K."/>
            <person name="Kita A."/>
            <person name="Nakashimada Y."/>
            <person name="Hoshino T."/>
            <person name="Murakami K."/>
        </authorList>
    </citation>
    <scope>NUCLEOTIDE SEQUENCE [LARGE SCALE GENOMIC DNA]</scope>
    <source>
        <strain evidence="18">Y72</strain>
    </source>
</reference>
<evidence type="ECO:0000313" key="18">
    <source>
        <dbReference type="EMBL" id="GAF27125.1"/>
    </source>
</evidence>
<evidence type="ECO:0000256" key="15">
    <source>
        <dbReference type="RuleBase" id="RU364045"/>
    </source>
</evidence>
<dbReference type="Pfam" id="PF04715">
    <property type="entry name" value="Anth_synt_I_N"/>
    <property type="match status" value="1"/>
</dbReference>
<dbReference type="GO" id="GO:0000162">
    <property type="term" value="P:L-tryptophan biosynthetic process"/>
    <property type="evidence" value="ECO:0007669"/>
    <property type="project" value="UniProtKB-UniPathway"/>
</dbReference>
<keyword evidence="7 15" id="KW-0028">Amino-acid biosynthesis</keyword>
<evidence type="ECO:0000256" key="8">
    <source>
        <dbReference type="ARBA" id="ARBA00022723"/>
    </source>
</evidence>
<evidence type="ECO:0000256" key="2">
    <source>
        <dbReference type="ARBA" id="ARBA00004873"/>
    </source>
</evidence>
<dbReference type="Gene3D" id="3.60.120.10">
    <property type="entry name" value="Anthranilate synthase"/>
    <property type="match status" value="1"/>
</dbReference>
<proteinExistence type="inferred from homology"/>
<evidence type="ECO:0000256" key="3">
    <source>
        <dbReference type="ARBA" id="ARBA00009562"/>
    </source>
</evidence>
<evidence type="ECO:0000256" key="4">
    <source>
        <dbReference type="ARBA" id="ARBA00011575"/>
    </source>
</evidence>
<evidence type="ECO:0000256" key="5">
    <source>
        <dbReference type="ARBA" id="ARBA00012266"/>
    </source>
</evidence>
<organism evidence="18">
    <name type="scientific">Moorella thermoacetica Y72</name>
    <dbReference type="NCBI Taxonomy" id="1325331"/>
    <lineage>
        <taxon>Bacteria</taxon>
        <taxon>Bacillati</taxon>
        <taxon>Bacillota</taxon>
        <taxon>Clostridia</taxon>
        <taxon>Neomoorellales</taxon>
        <taxon>Neomoorellaceae</taxon>
        <taxon>Neomoorella</taxon>
    </lineage>
</organism>
<dbReference type="InterPro" id="IPR005256">
    <property type="entry name" value="Anth_synth_I_PabB"/>
</dbReference>
<evidence type="ECO:0000256" key="6">
    <source>
        <dbReference type="ARBA" id="ARBA00020653"/>
    </source>
</evidence>
<comment type="subunit">
    <text evidence="4 15">Heterotetramer consisting of two non-identical subunits: a beta subunit (TrpG) and a large alpha subunit (TrpE).</text>
</comment>
<dbReference type="InterPro" id="IPR006805">
    <property type="entry name" value="Anth_synth_I_N"/>
</dbReference>
<evidence type="ECO:0000256" key="7">
    <source>
        <dbReference type="ARBA" id="ARBA00022605"/>
    </source>
</evidence>
<evidence type="ECO:0000256" key="12">
    <source>
        <dbReference type="ARBA" id="ARBA00023239"/>
    </source>
</evidence>
<dbReference type="UniPathway" id="UPA00035">
    <property type="reaction ID" value="UER00040"/>
</dbReference>
<dbReference type="PANTHER" id="PTHR11236:SF48">
    <property type="entry name" value="ISOCHORISMATE SYNTHASE MENF"/>
    <property type="match status" value="1"/>
</dbReference>
<comment type="function">
    <text evidence="13 15">Part of a heterotetrameric complex that catalyzes the two-step biosynthesis of anthranilate, an intermediate in the biosynthesis of L-tryptophan. In the first step, the glutamine-binding beta subunit (TrpG) of anthranilate synthase (AS) provides the glutamine amidotransferase activity which generates ammonia as a substrate that, along with chorismate, is used in the second step, catalyzed by the large alpha subunit of AS (TrpE) to produce anthranilate. In the absence of TrpG, TrpE can synthesize anthranilate directly from chorismate and high concentrations of ammonia.</text>
</comment>
<evidence type="ECO:0000256" key="13">
    <source>
        <dbReference type="ARBA" id="ARBA00025634"/>
    </source>
</evidence>
<dbReference type="EC" id="4.1.3.27" evidence="5 15"/>
<keyword evidence="10 15" id="KW-0460">Magnesium</keyword>
<dbReference type="GO" id="GO:0004049">
    <property type="term" value="F:anthranilate synthase activity"/>
    <property type="evidence" value="ECO:0007669"/>
    <property type="project" value="UniProtKB-EC"/>
</dbReference>
<protein>
    <recommendedName>
        <fullName evidence="6 15">Anthranilate synthase component 1</fullName>
        <ecNumber evidence="5 15">4.1.3.27</ecNumber>
    </recommendedName>
</protein>
<keyword evidence="9 15" id="KW-0822">Tryptophan biosynthesis</keyword>
<dbReference type="PRINTS" id="PR00095">
    <property type="entry name" value="ANTSNTHASEI"/>
</dbReference>
<feature type="domain" description="Anthranilate synthase component I N-terminal" evidence="17">
    <location>
        <begin position="36"/>
        <end position="173"/>
    </location>
</feature>
<evidence type="ECO:0000256" key="9">
    <source>
        <dbReference type="ARBA" id="ARBA00022822"/>
    </source>
</evidence>
<name>A0A0S6UEB4_NEOTH</name>
<comment type="similarity">
    <text evidence="3 15">Belongs to the anthranilate synthase component I family.</text>
</comment>
<keyword evidence="11 15" id="KW-0057">Aromatic amino acid biosynthesis</keyword>
<keyword evidence="8 15" id="KW-0479">Metal-binding</keyword>
<evidence type="ECO:0000256" key="1">
    <source>
        <dbReference type="ARBA" id="ARBA00001946"/>
    </source>
</evidence>
<dbReference type="NCBIfam" id="TIGR00564">
    <property type="entry name" value="trpE_most"/>
    <property type="match status" value="1"/>
</dbReference>
<gene>
    <name evidence="15" type="primary">trpE</name>
    <name evidence="18" type="ORF">MTY_2466</name>
</gene>
<comment type="catalytic activity">
    <reaction evidence="14 15">
        <text>chorismate + L-glutamine = anthranilate + pyruvate + L-glutamate + H(+)</text>
        <dbReference type="Rhea" id="RHEA:21732"/>
        <dbReference type="ChEBI" id="CHEBI:15361"/>
        <dbReference type="ChEBI" id="CHEBI:15378"/>
        <dbReference type="ChEBI" id="CHEBI:16567"/>
        <dbReference type="ChEBI" id="CHEBI:29748"/>
        <dbReference type="ChEBI" id="CHEBI:29985"/>
        <dbReference type="ChEBI" id="CHEBI:58359"/>
        <dbReference type="EC" id="4.1.3.27"/>
    </reaction>
</comment>
<dbReference type="InterPro" id="IPR019999">
    <property type="entry name" value="Anth_synth_I-like"/>
</dbReference>
<evidence type="ECO:0000256" key="14">
    <source>
        <dbReference type="ARBA" id="ARBA00047683"/>
    </source>
</evidence>
<dbReference type="AlphaFoldDB" id="A0A0S6UEB4"/>
<dbReference type="PANTHER" id="PTHR11236">
    <property type="entry name" value="AMINOBENZOATE/ANTHRANILATE SYNTHASE"/>
    <property type="match status" value="1"/>
</dbReference>
<dbReference type="SUPFAM" id="SSF56322">
    <property type="entry name" value="ADC synthase"/>
    <property type="match status" value="1"/>
</dbReference>
<dbReference type="GO" id="GO:0046872">
    <property type="term" value="F:metal ion binding"/>
    <property type="evidence" value="ECO:0007669"/>
    <property type="project" value="UniProtKB-KW"/>
</dbReference>
<sequence>MPLGREKAVFHPDRATYLDLARKAPYIPVWTEILADTETPISLYLKFAGGPDSFLLESVEGGENLGRYSLIGFDPLLTFTARSGKAYLSTNNATARLLEEKPFKALNNLMASLSLPPGEGPRFQGGLVGYLGYDMVRELEALPPGPGNDLQIPDTHLTLHRCYLVYDHILRTVRITCLGRDGENALAGYEEAVAGVKGILEKLGRSSGGYRNGYPPAAGQLVPEGVSWQASVTRQEFTGMVTKAKEYIAAGDIFQVVLSQRLSLPFREDALVVYRHLRALNPSPYMFYLNFPEVQLVGASPEMLVRVERGTIDYRPIAGTRRRGRTAAEDRALAAELLASEKERAEHLMLLDLGRNDVGRIAVPGSLQVTRQMVVEYYSHVMHLVSSITARLAPGRSALDALLACFPAGTVTGAPKVRAMEIITELEPVNRGPYAGAVGYLGLHGNLDTCIAIRTIVFARGRAFIQAGAGIVADSDPEAEYEETLNKARALLQVLKKPEVGTRAAND</sequence>
<feature type="domain" description="Chorismate-utilising enzyme C-terminal" evidence="16">
    <location>
        <begin position="234"/>
        <end position="487"/>
    </location>
</feature>
<dbReference type="InterPro" id="IPR005801">
    <property type="entry name" value="ADC_synthase"/>
</dbReference>
<dbReference type="InterPro" id="IPR015890">
    <property type="entry name" value="Chorismate_C"/>
</dbReference>
<accession>A0A0S6UEB4</accession>
<evidence type="ECO:0000259" key="17">
    <source>
        <dbReference type="Pfam" id="PF04715"/>
    </source>
</evidence>
<dbReference type="Proteomes" id="UP000063718">
    <property type="component" value="Unassembled WGS sequence"/>
</dbReference>
<comment type="cofactor">
    <cofactor evidence="1 15">
        <name>Mg(2+)</name>
        <dbReference type="ChEBI" id="CHEBI:18420"/>
    </cofactor>
</comment>
<dbReference type="EMBL" id="DF238840">
    <property type="protein sequence ID" value="GAF27125.1"/>
    <property type="molecule type" value="Genomic_DNA"/>
</dbReference>
<evidence type="ECO:0000256" key="11">
    <source>
        <dbReference type="ARBA" id="ARBA00023141"/>
    </source>
</evidence>